<dbReference type="STRING" id="656916.A0A2G7FTA0"/>
<dbReference type="Pfam" id="PF00107">
    <property type="entry name" value="ADH_zinc_N"/>
    <property type="match status" value="1"/>
</dbReference>
<dbReference type="EMBL" id="NEXV01000422">
    <property type="protein sequence ID" value="PIG83847.1"/>
    <property type="molecule type" value="Genomic_DNA"/>
</dbReference>
<dbReference type="InterPro" id="IPR013149">
    <property type="entry name" value="ADH-like_C"/>
</dbReference>
<name>A0A2G7FTA0_9EURO</name>
<dbReference type="SUPFAM" id="SSF51735">
    <property type="entry name" value="NAD(P)-binding Rossmann-fold domains"/>
    <property type="match status" value="1"/>
</dbReference>
<comment type="caution">
    <text evidence="5">The sequence shown here is derived from an EMBL/GenBank/DDBJ whole genome shotgun (WGS) entry which is preliminary data.</text>
</comment>
<dbReference type="PANTHER" id="PTHR45348">
    <property type="entry name" value="HYPOTHETICAL OXIDOREDUCTASE (EUROFUNG)"/>
    <property type="match status" value="1"/>
</dbReference>
<keyword evidence="3" id="KW-0560">Oxidoreductase</keyword>
<evidence type="ECO:0000313" key="5">
    <source>
        <dbReference type="EMBL" id="PIG83847.1"/>
    </source>
</evidence>
<dbReference type="PANTHER" id="PTHR45348:SF3">
    <property type="entry name" value="ENOYL REDUCTASE (ER) DOMAIN-CONTAINING PROTEIN"/>
    <property type="match status" value="1"/>
</dbReference>
<dbReference type="InterPro" id="IPR013154">
    <property type="entry name" value="ADH-like_N"/>
</dbReference>
<dbReference type="Gene3D" id="3.90.180.10">
    <property type="entry name" value="Medium-chain alcohol dehydrogenases, catalytic domain"/>
    <property type="match status" value="1"/>
</dbReference>
<dbReference type="Proteomes" id="UP000231358">
    <property type="component" value="Unassembled WGS sequence"/>
</dbReference>
<dbReference type="SMART" id="SM00829">
    <property type="entry name" value="PKS_ER"/>
    <property type="match status" value="1"/>
</dbReference>
<evidence type="ECO:0000313" key="6">
    <source>
        <dbReference type="Proteomes" id="UP000231358"/>
    </source>
</evidence>
<dbReference type="InterPro" id="IPR036291">
    <property type="entry name" value="NAD(P)-bd_dom_sf"/>
</dbReference>
<dbReference type="GO" id="GO:0016651">
    <property type="term" value="F:oxidoreductase activity, acting on NAD(P)H"/>
    <property type="evidence" value="ECO:0007669"/>
    <property type="project" value="InterPro"/>
</dbReference>
<protein>
    <submittedName>
        <fullName evidence="5">Alcohol dehydrogenase</fullName>
    </submittedName>
</protein>
<feature type="domain" description="Enoyl reductase (ER)" evidence="4">
    <location>
        <begin position="33"/>
        <end position="374"/>
    </location>
</feature>
<reference evidence="5 6" key="1">
    <citation type="submission" date="2017-05" db="EMBL/GenBank/DDBJ databases">
        <title>Genome sequence for an aflatoxigenic pathogen of Argentinian peanut, Aspergillus arachidicola.</title>
        <authorList>
            <person name="Moore G."/>
            <person name="Beltz S.B."/>
            <person name="Mack B.M."/>
        </authorList>
    </citation>
    <scope>NUCLEOTIDE SEQUENCE [LARGE SCALE GENOMIC DNA]</scope>
    <source>
        <strain evidence="5 6">CBS 117610</strain>
    </source>
</reference>
<dbReference type="GO" id="GO:0000166">
    <property type="term" value="F:nucleotide binding"/>
    <property type="evidence" value="ECO:0007669"/>
    <property type="project" value="UniProtKB-KW"/>
</dbReference>
<dbReference type="Pfam" id="PF08240">
    <property type="entry name" value="ADH_N"/>
    <property type="match status" value="1"/>
</dbReference>
<dbReference type="SUPFAM" id="SSF50129">
    <property type="entry name" value="GroES-like"/>
    <property type="match status" value="1"/>
</dbReference>
<evidence type="ECO:0000256" key="1">
    <source>
        <dbReference type="ARBA" id="ARBA00008072"/>
    </source>
</evidence>
<dbReference type="CDD" id="cd08249">
    <property type="entry name" value="enoyl_reductase_like"/>
    <property type="match status" value="1"/>
</dbReference>
<dbReference type="InterPro" id="IPR011032">
    <property type="entry name" value="GroES-like_sf"/>
</dbReference>
<sequence length="393" mass="42875">MPFCSNIHSFNYPSSRFTARENMTTHPAIQITGIRQPLKLVQVPTPEPQQNEVRVRIEWVPSAPLDVYQVDAGLMVQFPQGLGDSGAGTVVSVGPGVEHLRVGDQVFGFFFHNEKEKGQQIYVTAPEHLFGKVPPNMPLAAAATVPTNFCTAFLTLSDKLGLELPWPCPANSSSQNRHAPILIWGAGSSVGQFAVQILKHWGYTNIIATASSKHHEKIRNYGAKHVIDYQEPNAVDSILNILNTESPATPIRAFDCVTSKSGSLQHIAKIATLPGSIVAAVLPVVIRPPSDKDGVQLSADVAGEASWVPGVEVHSVVSYTFEANAFLKDHLFPEIVPALLESGAIEPNQYREIEGESLLQRASTALDTLRSGAVSGERLAWRVWTEEEYPEYK</sequence>
<proteinExistence type="inferred from homology"/>
<dbReference type="Gene3D" id="3.40.50.720">
    <property type="entry name" value="NAD(P)-binding Rossmann-like Domain"/>
    <property type="match status" value="1"/>
</dbReference>
<gene>
    <name evidence="5" type="ORF">AARAC_001793</name>
</gene>
<comment type="similarity">
    <text evidence="1">Belongs to the zinc-containing alcohol dehydrogenase family.</text>
</comment>
<dbReference type="InterPro" id="IPR047122">
    <property type="entry name" value="Trans-enoyl_RdTase-like"/>
</dbReference>
<accession>A0A2G7FTA0</accession>
<evidence type="ECO:0000259" key="4">
    <source>
        <dbReference type="SMART" id="SM00829"/>
    </source>
</evidence>
<dbReference type="InterPro" id="IPR020843">
    <property type="entry name" value="ER"/>
</dbReference>
<organism evidence="5 6">
    <name type="scientific">Aspergillus arachidicola</name>
    <dbReference type="NCBI Taxonomy" id="656916"/>
    <lineage>
        <taxon>Eukaryota</taxon>
        <taxon>Fungi</taxon>
        <taxon>Dikarya</taxon>
        <taxon>Ascomycota</taxon>
        <taxon>Pezizomycotina</taxon>
        <taxon>Eurotiomycetes</taxon>
        <taxon>Eurotiomycetidae</taxon>
        <taxon>Eurotiales</taxon>
        <taxon>Aspergillaceae</taxon>
        <taxon>Aspergillus</taxon>
        <taxon>Aspergillus subgen. Circumdati</taxon>
    </lineage>
</organism>
<keyword evidence="2" id="KW-0547">Nucleotide-binding</keyword>
<dbReference type="AlphaFoldDB" id="A0A2G7FTA0"/>
<evidence type="ECO:0000256" key="3">
    <source>
        <dbReference type="ARBA" id="ARBA00023002"/>
    </source>
</evidence>
<evidence type="ECO:0000256" key="2">
    <source>
        <dbReference type="ARBA" id="ARBA00022741"/>
    </source>
</evidence>
<keyword evidence="6" id="KW-1185">Reference proteome</keyword>